<dbReference type="Pfam" id="PF05056">
    <property type="entry name" value="DUF674"/>
    <property type="match status" value="1"/>
</dbReference>
<evidence type="ECO:0000313" key="2">
    <source>
        <dbReference type="Proteomes" id="UP000283530"/>
    </source>
</evidence>
<name>A0A3S3MPP3_9MAGN</name>
<dbReference type="AlphaFoldDB" id="A0A3S3MPP3"/>
<keyword evidence="2" id="KW-1185">Reference proteome</keyword>
<dbReference type="EMBL" id="QPKB01000004">
    <property type="protein sequence ID" value="RWR83867.1"/>
    <property type="molecule type" value="Genomic_DNA"/>
</dbReference>
<sequence>MDTMQKKSRNHSKLQQNFMAAKQMSLTLLVDKERNKVIYAESGKDFVEILLSFLTLPIGTVIKLSGKQSKMGSLTMLYKSLEELDLEFLNTKACKDMLLHPKSSAEELYKNLPLIVNIGATYRTKYYICSLECCVGIHRLVSTVKDAPCLCGKKMGWRVPEEKGDLNADGGDGVFIEEKMRFMIRDDLKISVVSSWKSFALLKKFGVSDTSVLEEMNVNVGEEEVLHLLKRLLLSKTPLTDVFLGELNVGKRVDLDLKVTALDSEEMVEPQTEKEICTEYSKKMIVKLYQNKLSKKVLYAEAGEEFADLLFSLLAFPLGSIVKCLGGRTSMGCLDNLYKSVEDLNFKDCMKYEEYKAMLLDPKLPPYFGTKNQLLQIEEQAPCPMAFSRVMRSIGLSTMNQKFPDAVTELGGSFVAGPALFMVTDELVVKPLSPMLGVSFLSNFNIPVSDIEEQIVWMGEKEAMSLLGASLISNSVLTDVFYHKRPRQMETKPNRRMFSAHDFI</sequence>
<protein>
    <recommendedName>
        <fullName evidence="3">DUF674 domain-containing protein</fullName>
    </recommendedName>
</protein>
<dbReference type="InterPro" id="IPR007750">
    <property type="entry name" value="DUF674"/>
</dbReference>
<evidence type="ECO:0008006" key="3">
    <source>
        <dbReference type="Google" id="ProtNLM"/>
    </source>
</evidence>
<accession>A0A3S3MPP3</accession>
<evidence type="ECO:0000313" key="1">
    <source>
        <dbReference type="EMBL" id="RWR83867.1"/>
    </source>
</evidence>
<dbReference type="PANTHER" id="PTHR33103">
    <property type="entry name" value="OS01G0153900 PROTEIN"/>
    <property type="match status" value="1"/>
</dbReference>
<dbReference type="OrthoDB" id="1277335at2759"/>
<dbReference type="PANTHER" id="PTHR33103:SF27">
    <property type="entry name" value="OS04G0594700 PROTEIN"/>
    <property type="match status" value="1"/>
</dbReference>
<reference evidence="1 2" key="1">
    <citation type="journal article" date="2019" name="Nat. Plants">
        <title>Stout camphor tree genome fills gaps in understanding of flowering plant genome evolution.</title>
        <authorList>
            <person name="Chaw S.M."/>
            <person name="Liu Y.C."/>
            <person name="Wu Y.W."/>
            <person name="Wang H.Y."/>
            <person name="Lin C.I."/>
            <person name="Wu C.S."/>
            <person name="Ke H.M."/>
            <person name="Chang L.Y."/>
            <person name="Hsu C.Y."/>
            <person name="Yang H.T."/>
            <person name="Sudianto E."/>
            <person name="Hsu M.H."/>
            <person name="Wu K.P."/>
            <person name="Wang L.N."/>
            <person name="Leebens-Mack J.H."/>
            <person name="Tsai I.J."/>
        </authorList>
    </citation>
    <scope>NUCLEOTIDE SEQUENCE [LARGE SCALE GENOMIC DNA]</scope>
    <source>
        <strain evidence="2">cv. Chaw 1501</strain>
        <tissue evidence="1">Young leaves</tissue>
    </source>
</reference>
<comment type="caution">
    <text evidence="1">The sequence shown here is derived from an EMBL/GenBank/DDBJ whole genome shotgun (WGS) entry which is preliminary data.</text>
</comment>
<organism evidence="1 2">
    <name type="scientific">Cinnamomum micranthum f. kanehirae</name>
    <dbReference type="NCBI Taxonomy" id="337451"/>
    <lineage>
        <taxon>Eukaryota</taxon>
        <taxon>Viridiplantae</taxon>
        <taxon>Streptophyta</taxon>
        <taxon>Embryophyta</taxon>
        <taxon>Tracheophyta</taxon>
        <taxon>Spermatophyta</taxon>
        <taxon>Magnoliopsida</taxon>
        <taxon>Magnoliidae</taxon>
        <taxon>Laurales</taxon>
        <taxon>Lauraceae</taxon>
        <taxon>Cinnamomum</taxon>
    </lineage>
</organism>
<proteinExistence type="predicted"/>
<gene>
    <name evidence="1" type="ORF">CKAN_01264100</name>
</gene>
<dbReference type="Proteomes" id="UP000283530">
    <property type="component" value="Unassembled WGS sequence"/>
</dbReference>